<sequence>MAGGCLGKKSAKSWETPVYSASNENDNSLDASRDLTDANQITRIQVERLDNQRNNRYQDTFNQQDDIKGLRILRPVDSDYTNYYLQ</sequence>
<organism evidence="2 3">
    <name type="scientific">Rhynchophorus ferrugineus</name>
    <name type="common">Red palm weevil</name>
    <name type="synonym">Curculio ferrugineus</name>
    <dbReference type="NCBI Taxonomy" id="354439"/>
    <lineage>
        <taxon>Eukaryota</taxon>
        <taxon>Metazoa</taxon>
        <taxon>Ecdysozoa</taxon>
        <taxon>Arthropoda</taxon>
        <taxon>Hexapoda</taxon>
        <taxon>Insecta</taxon>
        <taxon>Pterygota</taxon>
        <taxon>Neoptera</taxon>
        <taxon>Endopterygota</taxon>
        <taxon>Coleoptera</taxon>
        <taxon>Polyphaga</taxon>
        <taxon>Cucujiformia</taxon>
        <taxon>Curculionidae</taxon>
        <taxon>Dryophthorinae</taxon>
        <taxon>Rhynchophorus</taxon>
    </lineage>
</organism>
<reference evidence="2" key="1">
    <citation type="submission" date="2020-08" db="EMBL/GenBank/DDBJ databases">
        <title>Genome sequencing and assembly of the red palm weevil Rhynchophorus ferrugineus.</title>
        <authorList>
            <person name="Dias G.B."/>
            <person name="Bergman C.M."/>
            <person name="Manee M."/>
        </authorList>
    </citation>
    <scope>NUCLEOTIDE SEQUENCE</scope>
    <source>
        <strain evidence="2">AA-2017</strain>
        <tissue evidence="2">Whole larva</tissue>
    </source>
</reference>
<gene>
    <name evidence="2" type="ORF">GWI33_021331</name>
</gene>
<dbReference type="AlphaFoldDB" id="A0A834HQP9"/>
<dbReference type="Proteomes" id="UP000625711">
    <property type="component" value="Unassembled WGS sequence"/>
</dbReference>
<proteinExistence type="predicted"/>
<evidence type="ECO:0000313" key="3">
    <source>
        <dbReference type="Proteomes" id="UP000625711"/>
    </source>
</evidence>
<evidence type="ECO:0000313" key="2">
    <source>
        <dbReference type="EMBL" id="KAF7265222.1"/>
    </source>
</evidence>
<keyword evidence="3" id="KW-1185">Reference proteome</keyword>
<feature type="compositionally biased region" description="Polar residues" evidence="1">
    <location>
        <begin position="19"/>
        <end position="30"/>
    </location>
</feature>
<evidence type="ECO:0000256" key="1">
    <source>
        <dbReference type="SAM" id="MobiDB-lite"/>
    </source>
</evidence>
<name>A0A834HQP9_RHYFE</name>
<accession>A0A834HQP9</accession>
<protein>
    <submittedName>
        <fullName evidence="2">Uncharacterized protein</fullName>
    </submittedName>
</protein>
<comment type="caution">
    <text evidence="2">The sequence shown here is derived from an EMBL/GenBank/DDBJ whole genome shotgun (WGS) entry which is preliminary data.</text>
</comment>
<feature type="region of interest" description="Disordered" evidence="1">
    <location>
        <begin position="1"/>
        <end position="34"/>
    </location>
</feature>
<dbReference type="EMBL" id="JAACXV010014635">
    <property type="protein sequence ID" value="KAF7265222.1"/>
    <property type="molecule type" value="Genomic_DNA"/>
</dbReference>